<dbReference type="EMBL" id="CP015093">
    <property type="protein sequence ID" value="APZ51064.1"/>
    <property type="molecule type" value="Genomic_DNA"/>
</dbReference>
<dbReference type="KEGG" id="paby:Ga0080574_TMP730"/>
<feature type="signal peptide" evidence="1">
    <location>
        <begin position="1"/>
        <end position="23"/>
    </location>
</feature>
<accession>A0A1P8UNS8</accession>
<keyword evidence="1" id="KW-0732">Signal</keyword>
<dbReference type="AlphaFoldDB" id="A0A1P8UNS8"/>
<keyword evidence="3" id="KW-1185">Reference proteome</keyword>
<evidence type="ECO:0000313" key="2">
    <source>
        <dbReference type="EMBL" id="APZ51064.1"/>
    </source>
</evidence>
<dbReference type="STRING" id="1250539.Ga0080574_TMP730"/>
<evidence type="ECO:0000313" key="3">
    <source>
        <dbReference type="Proteomes" id="UP000187059"/>
    </source>
</evidence>
<dbReference type="Proteomes" id="UP000187059">
    <property type="component" value="Chromosome"/>
</dbReference>
<reference evidence="2 3" key="1">
    <citation type="submission" date="2016-04" db="EMBL/GenBank/DDBJ databases">
        <title>Deep-sea bacteria in the southern Pacific.</title>
        <authorList>
            <person name="Tang K."/>
        </authorList>
    </citation>
    <scope>NUCLEOTIDE SEQUENCE [LARGE SCALE GENOMIC DNA]</scope>
    <source>
        <strain evidence="2 3">JLT2014</strain>
    </source>
</reference>
<protein>
    <submittedName>
        <fullName evidence="2">Uncharacterized protein</fullName>
    </submittedName>
</protein>
<name>A0A1P8UNS8_9RHOB</name>
<proteinExistence type="predicted"/>
<sequence precursor="true">MHPRPSLPTLSILAALLAPPALAQQEPTSEYLCGEDRFMDQSMLESLLTGRWEAHLGAGYAIAGPTVIAHPADPDAHFGTLDKQEDGLVLIPEEGGVVLDLDWVTDQTWRFDREPSLPEGVQVANGTDLPILPFSSDEVGDLVGCDINELPRLVGTGAAVIDGVTMEFTYRLMLVSYKEFAGFQEVRATAHGIPVFERRPVMMILQFESD</sequence>
<evidence type="ECO:0000256" key="1">
    <source>
        <dbReference type="SAM" id="SignalP"/>
    </source>
</evidence>
<organism evidence="2 3">
    <name type="scientific">Salipiger abyssi</name>
    <dbReference type="NCBI Taxonomy" id="1250539"/>
    <lineage>
        <taxon>Bacteria</taxon>
        <taxon>Pseudomonadati</taxon>
        <taxon>Pseudomonadota</taxon>
        <taxon>Alphaproteobacteria</taxon>
        <taxon>Rhodobacterales</taxon>
        <taxon>Roseobacteraceae</taxon>
        <taxon>Salipiger</taxon>
    </lineage>
</organism>
<gene>
    <name evidence="2" type="ORF">Ga0080574_TMP730</name>
</gene>
<feature type="chain" id="PRO_5012297936" evidence="1">
    <location>
        <begin position="24"/>
        <end position="210"/>
    </location>
</feature>
<dbReference type="RefSeq" id="WP_198039766.1">
    <property type="nucleotide sequence ID" value="NZ_CP015093.1"/>
</dbReference>